<dbReference type="KEGG" id="lja:130729605"/>
<dbReference type="OMA" id="LKHDDDQ"/>
<dbReference type="OrthoDB" id="1932414at2759"/>
<organism evidence="1">
    <name type="scientific">Lotus japonicus</name>
    <name type="common">Lotus corniculatus var. japonicus</name>
    <dbReference type="NCBI Taxonomy" id="34305"/>
    <lineage>
        <taxon>Eukaryota</taxon>
        <taxon>Viridiplantae</taxon>
        <taxon>Streptophyta</taxon>
        <taxon>Embryophyta</taxon>
        <taxon>Tracheophyta</taxon>
        <taxon>Spermatophyta</taxon>
        <taxon>Magnoliopsida</taxon>
        <taxon>eudicotyledons</taxon>
        <taxon>Gunneridae</taxon>
        <taxon>Pentapetalae</taxon>
        <taxon>rosids</taxon>
        <taxon>fabids</taxon>
        <taxon>Fabales</taxon>
        <taxon>Fabaceae</taxon>
        <taxon>Papilionoideae</taxon>
        <taxon>50 kb inversion clade</taxon>
        <taxon>NPAAA clade</taxon>
        <taxon>Hologalegina</taxon>
        <taxon>robinioid clade</taxon>
        <taxon>Loteae</taxon>
        <taxon>Lotus</taxon>
    </lineage>
</organism>
<dbReference type="GeneID" id="130729605"/>
<sequence length="122" mass="14987">MSNIQIASVSKFRYQRLKHEGGYEIERDRVLIQRPKSWFRFRFRRIQIRRRFRLKIPSLKRLWRKRVRLVSSMRLSYAKVLKRFKDNKVHFGDLFAGNYLFMQVNPSSLKYLEKEFSISKIA</sequence>
<protein>
    <submittedName>
        <fullName evidence="1">Uncharacterized protein</fullName>
    </submittedName>
</protein>
<dbReference type="PANTHER" id="PTHR36795">
    <property type="entry name" value="OS01G0938400 PROTEIN"/>
    <property type="match status" value="1"/>
</dbReference>
<accession>I3SHD4</accession>
<evidence type="ECO:0000313" key="1">
    <source>
        <dbReference type="EMBL" id="AFK39676.1"/>
    </source>
</evidence>
<dbReference type="AlphaFoldDB" id="I3SHD4"/>
<name>I3SHD4_LOTJA</name>
<reference evidence="1" key="1">
    <citation type="submission" date="2012-05" db="EMBL/GenBank/DDBJ databases">
        <authorList>
            <person name="Krishnakumar V."/>
            <person name="Cheung F."/>
            <person name="Xiao Y."/>
            <person name="Chan A."/>
            <person name="Moskal W.A."/>
            <person name="Town C.D."/>
        </authorList>
    </citation>
    <scope>NUCLEOTIDE SEQUENCE</scope>
</reference>
<proteinExistence type="evidence at transcript level"/>
<dbReference type="PANTHER" id="PTHR36795:SF2">
    <property type="entry name" value="OS01G0938400 PROTEIN"/>
    <property type="match status" value="1"/>
</dbReference>
<dbReference type="EMBL" id="BT139881">
    <property type="protein sequence ID" value="AFK39676.1"/>
    <property type="molecule type" value="mRNA"/>
</dbReference>
<dbReference type="RefSeq" id="XP_057437396.1">
    <property type="nucleotide sequence ID" value="XM_057581413.1"/>
</dbReference>